<evidence type="ECO:0000259" key="11">
    <source>
        <dbReference type="PROSITE" id="PS50192"/>
    </source>
</evidence>
<dbReference type="Proteomes" id="UP000815325">
    <property type="component" value="Unassembled WGS sequence"/>
</dbReference>
<keyword evidence="13" id="KW-1185">Reference proteome</keyword>
<evidence type="ECO:0000256" key="7">
    <source>
        <dbReference type="ARBA" id="ARBA00023034"/>
    </source>
</evidence>
<dbReference type="SMART" id="SM00397">
    <property type="entry name" value="t_SNARE"/>
    <property type="match status" value="1"/>
</dbReference>
<proteinExistence type="inferred from homology"/>
<organism evidence="12 13">
    <name type="scientific">Dunaliella salina</name>
    <name type="common">Green alga</name>
    <name type="synonym">Protococcus salinus</name>
    <dbReference type="NCBI Taxonomy" id="3046"/>
    <lineage>
        <taxon>Eukaryota</taxon>
        <taxon>Viridiplantae</taxon>
        <taxon>Chlorophyta</taxon>
        <taxon>core chlorophytes</taxon>
        <taxon>Chlorophyceae</taxon>
        <taxon>CS clade</taxon>
        <taxon>Chlamydomonadales</taxon>
        <taxon>Dunaliellaceae</taxon>
        <taxon>Dunaliella</taxon>
    </lineage>
</organism>
<evidence type="ECO:0000256" key="2">
    <source>
        <dbReference type="ARBA" id="ARBA00009063"/>
    </source>
</evidence>
<evidence type="ECO:0000256" key="1">
    <source>
        <dbReference type="ARBA" id="ARBA00004409"/>
    </source>
</evidence>
<dbReference type="SUPFAM" id="SSF58038">
    <property type="entry name" value="SNARE fusion complex"/>
    <property type="match status" value="1"/>
</dbReference>
<comment type="caution">
    <text evidence="12">The sequence shown here is derived from an EMBL/GenBank/DDBJ whole genome shotgun (WGS) entry which is preliminary data.</text>
</comment>
<reference evidence="12" key="1">
    <citation type="submission" date="2017-08" db="EMBL/GenBank/DDBJ databases">
        <authorList>
            <person name="Polle J.E."/>
            <person name="Barry K."/>
            <person name="Cushman J."/>
            <person name="Schmutz J."/>
            <person name="Tran D."/>
            <person name="Hathwaick L.T."/>
            <person name="Yim W.C."/>
            <person name="Jenkins J."/>
            <person name="Mckie-Krisberg Z.M."/>
            <person name="Prochnik S."/>
            <person name="Lindquist E."/>
            <person name="Dockter R.B."/>
            <person name="Adam C."/>
            <person name="Molina H."/>
            <person name="Bunkerborg J."/>
            <person name="Jin E."/>
            <person name="Buchheim M."/>
            <person name="Magnuson J."/>
        </authorList>
    </citation>
    <scope>NUCLEOTIDE SEQUENCE</scope>
    <source>
        <strain evidence="12">CCAP 19/18</strain>
    </source>
</reference>
<dbReference type="CDD" id="cd15841">
    <property type="entry name" value="SNARE_Qc"/>
    <property type="match status" value="1"/>
</dbReference>
<comment type="subcellular location">
    <subcellularLocation>
        <location evidence="1">Golgi apparatus membrane</location>
        <topology evidence="1">Single-pass type IV membrane protein</topology>
    </subcellularLocation>
</comment>
<evidence type="ECO:0000313" key="13">
    <source>
        <dbReference type="Proteomes" id="UP000815325"/>
    </source>
</evidence>
<evidence type="ECO:0000256" key="4">
    <source>
        <dbReference type="ARBA" id="ARBA00022692"/>
    </source>
</evidence>
<evidence type="ECO:0000313" key="12">
    <source>
        <dbReference type="EMBL" id="KAF5828056.1"/>
    </source>
</evidence>
<keyword evidence="9" id="KW-0175">Coiled coil</keyword>
<feature type="domain" description="T-SNARE coiled-coil homology" evidence="11">
    <location>
        <begin position="134"/>
        <end position="196"/>
    </location>
</feature>
<keyword evidence="5" id="KW-0653">Protein transport</keyword>
<evidence type="ECO:0000256" key="3">
    <source>
        <dbReference type="ARBA" id="ARBA00022448"/>
    </source>
</evidence>
<dbReference type="Gene3D" id="1.20.5.110">
    <property type="match status" value="1"/>
</dbReference>
<dbReference type="PROSITE" id="PS00914">
    <property type="entry name" value="SYNTAXIN"/>
    <property type="match status" value="1"/>
</dbReference>
<dbReference type="InterPro" id="IPR000727">
    <property type="entry name" value="T_SNARE_dom"/>
</dbReference>
<keyword evidence="7" id="KW-0333">Golgi apparatus</keyword>
<comment type="similarity">
    <text evidence="2">Belongs to the syntaxin family.</text>
</comment>
<feature type="coiled-coil region" evidence="9">
    <location>
        <begin position="172"/>
        <end position="199"/>
    </location>
</feature>
<dbReference type="InterPro" id="IPR015260">
    <property type="entry name" value="Syntaxin-6/10/61_N"/>
</dbReference>
<sequence length="225" mass="25262">MSRANDPFYIIRGEVTESVHEVQQRTSRFYGLTATNPERKDLAKSVQGECASIHWQLNELESAVSLAAADPERFSLTTEELGSRRRWIESVRRQIDGIQERLKAALANPVPSPQQSQQAAANQQFLGSESQNQELLIRRQDESLDDIELHVNRIGRMGRAIGEELEGQGGLLNELDQDMDTTQSRLKATQKKMQDVIRKSGGNMQFCLLIFLIVVLAVLLVIAFG</sequence>
<dbReference type="Pfam" id="PF09177">
    <property type="entry name" value="STX6_10_61_N"/>
    <property type="match status" value="1"/>
</dbReference>
<keyword evidence="4 10" id="KW-0812">Transmembrane</keyword>
<name>A0ABQ7G0D0_DUNSA</name>
<dbReference type="EMBL" id="MU070371">
    <property type="protein sequence ID" value="KAF5828056.1"/>
    <property type="molecule type" value="Genomic_DNA"/>
</dbReference>
<dbReference type="Pfam" id="PF05739">
    <property type="entry name" value="SNARE"/>
    <property type="match status" value="1"/>
</dbReference>
<dbReference type="InterPro" id="IPR010989">
    <property type="entry name" value="SNARE"/>
</dbReference>
<keyword evidence="8 10" id="KW-0472">Membrane</keyword>
<dbReference type="PANTHER" id="PTHR12791">
    <property type="entry name" value="GOLGI SNARE BET1-RELATED"/>
    <property type="match status" value="1"/>
</dbReference>
<accession>A0ABQ7G0D0</accession>
<dbReference type="CDD" id="cd21445">
    <property type="entry name" value="SNARE_NTD_AtSYP61-like"/>
    <property type="match status" value="1"/>
</dbReference>
<evidence type="ECO:0000256" key="9">
    <source>
        <dbReference type="SAM" id="Coils"/>
    </source>
</evidence>
<evidence type="ECO:0000256" key="6">
    <source>
        <dbReference type="ARBA" id="ARBA00022989"/>
    </source>
</evidence>
<feature type="transmembrane region" description="Helical" evidence="10">
    <location>
        <begin position="206"/>
        <end position="224"/>
    </location>
</feature>
<dbReference type="Gene3D" id="1.20.58.90">
    <property type="match status" value="1"/>
</dbReference>
<evidence type="ECO:0000256" key="5">
    <source>
        <dbReference type="ARBA" id="ARBA00022927"/>
    </source>
</evidence>
<keyword evidence="3" id="KW-0813">Transport</keyword>
<protein>
    <submittedName>
        <fullName evidence="12">Qc-SNARE, Tlg1/Syntaxin 6-family</fullName>
    </submittedName>
</protein>
<evidence type="ECO:0000256" key="10">
    <source>
        <dbReference type="SAM" id="Phobius"/>
    </source>
</evidence>
<evidence type="ECO:0000256" key="8">
    <source>
        <dbReference type="ARBA" id="ARBA00023136"/>
    </source>
</evidence>
<dbReference type="SUPFAM" id="SSF47661">
    <property type="entry name" value="t-snare proteins"/>
    <property type="match status" value="1"/>
</dbReference>
<gene>
    <name evidence="12" type="ORF">DUNSADRAFT_18279</name>
</gene>
<keyword evidence="6 10" id="KW-1133">Transmembrane helix</keyword>
<dbReference type="PROSITE" id="PS50192">
    <property type="entry name" value="T_SNARE"/>
    <property type="match status" value="1"/>
</dbReference>
<dbReference type="InterPro" id="IPR006012">
    <property type="entry name" value="Syntaxin/epimorphin_CS"/>
</dbReference>